<dbReference type="AlphaFoldDB" id="A0A1X6NZD6"/>
<evidence type="ECO:0000313" key="3">
    <source>
        <dbReference type="Proteomes" id="UP000218209"/>
    </source>
</evidence>
<feature type="region of interest" description="Disordered" evidence="1">
    <location>
        <begin position="424"/>
        <end position="563"/>
    </location>
</feature>
<protein>
    <submittedName>
        <fullName evidence="2">Uncharacterized protein</fullName>
    </submittedName>
</protein>
<feature type="region of interest" description="Disordered" evidence="1">
    <location>
        <begin position="850"/>
        <end position="906"/>
    </location>
</feature>
<feature type="region of interest" description="Disordered" evidence="1">
    <location>
        <begin position="82"/>
        <end position="241"/>
    </location>
</feature>
<evidence type="ECO:0000256" key="1">
    <source>
        <dbReference type="SAM" id="MobiDB-lite"/>
    </source>
</evidence>
<feature type="compositionally biased region" description="Gly residues" evidence="1">
    <location>
        <begin position="856"/>
        <end position="876"/>
    </location>
</feature>
<organism evidence="2 3">
    <name type="scientific">Porphyra umbilicalis</name>
    <name type="common">Purple laver</name>
    <name type="synonym">Red alga</name>
    <dbReference type="NCBI Taxonomy" id="2786"/>
    <lineage>
        <taxon>Eukaryota</taxon>
        <taxon>Rhodophyta</taxon>
        <taxon>Bangiophyceae</taxon>
        <taxon>Bangiales</taxon>
        <taxon>Bangiaceae</taxon>
        <taxon>Porphyra</taxon>
    </lineage>
</organism>
<reference evidence="2 3" key="1">
    <citation type="submission" date="2017-03" db="EMBL/GenBank/DDBJ databases">
        <title>WGS assembly of Porphyra umbilicalis.</title>
        <authorList>
            <person name="Brawley S.H."/>
            <person name="Blouin N.A."/>
            <person name="Ficko-Blean E."/>
            <person name="Wheeler G.L."/>
            <person name="Lohr M."/>
            <person name="Goodson H.V."/>
            <person name="Jenkins J.W."/>
            <person name="Blaby-Haas C.E."/>
            <person name="Helliwell K.E."/>
            <person name="Chan C."/>
            <person name="Marriage T."/>
            <person name="Bhattacharya D."/>
            <person name="Klein A.S."/>
            <person name="Badis Y."/>
            <person name="Brodie J."/>
            <person name="Cao Y."/>
            <person name="Collen J."/>
            <person name="Dittami S.M."/>
            <person name="Gachon C.M."/>
            <person name="Green B.R."/>
            <person name="Karpowicz S."/>
            <person name="Kim J.W."/>
            <person name="Kudahl U."/>
            <person name="Lin S."/>
            <person name="Michel G."/>
            <person name="Mittag M."/>
            <person name="Olson B.J."/>
            <person name="Pangilinan J."/>
            <person name="Peng Y."/>
            <person name="Qiu H."/>
            <person name="Shu S."/>
            <person name="Singer J.T."/>
            <person name="Smith A.G."/>
            <person name="Sprecher B.N."/>
            <person name="Wagner V."/>
            <person name="Wang W."/>
            <person name="Wang Z.-Y."/>
            <person name="Yan J."/>
            <person name="Yarish C."/>
            <person name="Zoeuner-Riek S."/>
            <person name="Zhuang Y."/>
            <person name="Zou Y."/>
            <person name="Lindquist E.A."/>
            <person name="Grimwood J."/>
            <person name="Barry K."/>
            <person name="Rokhsar D.S."/>
            <person name="Schmutz J."/>
            <person name="Stiller J.W."/>
            <person name="Grossman A.R."/>
            <person name="Prochnik S.E."/>
        </authorList>
    </citation>
    <scope>NUCLEOTIDE SEQUENCE [LARGE SCALE GENOMIC DNA]</scope>
    <source>
        <strain evidence="2">4086291</strain>
    </source>
</reference>
<feature type="compositionally biased region" description="Basic residues" evidence="1">
    <location>
        <begin position="223"/>
        <end position="238"/>
    </location>
</feature>
<feature type="compositionally biased region" description="Low complexity" evidence="1">
    <location>
        <begin position="205"/>
        <end position="214"/>
    </location>
</feature>
<feature type="compositionally biased region" description="Low complexity" evidence="1">
    <location>
        <begin position="896"/>
        <end position="906"/>
    </location>
</feature>
<proteinExistence type="predicted"/>
<feature type="region of interest" description="Disordered" evidence="1">
    <location>
        <begin position="351"/>
        <end position="394"/>
    </location>
</feature>
<feature type="region of interest" description="Disordered" evidence="1">
    <location>
        <begin position="582"/>
        <end position="623"/>
    </location>
</feature>
<dbReference type="EMBL" id="KV918972">
    <property type="protein sequence ID" value="OSX73937.1"/>
    <property type="molecule type" value="Genomic_DNA"/>
</dbReference>
<feature type="region of interest" description="Disordered" evidence="1">
    <location>
        <begin position="696"/>
        <end position="749"/>
    </location>
</feature>
<feature type="compositionally biased region" description="Low complexity" evidence="1">
    <location>
        <begin position="582"/>
        <end position="596"/>
    </location>
</feature>
<accession>A0A1X6NZD6</accession>
<feature type="compositionally biased region" description="Basic and acidic residues" evidence="1">
    <location>
        <begin position="720"/>
        <end position="744"/>
    </location>
</feature>
<name>A0A1X6NZD6_PORUM</name>
<dbReference type="Proteomes" id="UP000218209">
    <property type="component" value="Unassembled WGS sequence"/>
</dbReference>
<feature type="compositionally biased region" description="Low complexity" evidence="1">
    <location>
        <begin position="162"/>
        <end position="171"/>
    </location>
</feature>
<feature type="compositionally biased region" description="Pro residues" evidence="1">
    <location>
        <begin position="142"/>
        <end position="155"/>
    </location>
</feature>
<keyword evidence="3" id="KW-1185">Reference proteome</keyword>
<feature type="compositionally biased region" description="Basic residues" evidence="1">
    <location>
        <begin position="424"/>
        <end position="433"/>
    </location>
</feature>
<evidence type="ECO:0000313" key="2">
    <source>
        <dbReference type="EMBL" id="OSX73937.1"/>
    </source>
</evidence>
<feature type="compositionally biased region" description="Low complexity" evidence="1">
    <location>
        <begin position="696"/>
        <end position="712"/>
    </location>
</feature>
<sequence length="906" mass="91689">MVVAALCAGATPLLHAPDQHGEAPIGSAVGWMERATADARLLGWTRADGRAGGGVGAVAAGHRFRVDRTASDRSAVRKLMVGRLDNARTSGAPTAPRGGSGGGAHAASPACAPQTVQGHPATPPVPSPGFFNAVGLRGVASPPRPPPPWPAPPSARPRHTASRAPPRVAAAAPPPPPPGASRSRAAARRARAPPARRGAARRAPRTAAQRVGAARDGGGSGGRRCRRCDRPAGRRRRLAGGATPRCQGLAAVVARSAASRRRVRRAARGRCKSRDAARVGACAAAATEARQQPLRVGGGGQGAPLVCGACTGREGAGASTGRGWGRPAPRGNVPRAARRAAACRGRWCARQTAAPLPPPPPRQWQTQPHGGGDTDAPRTRGGRARPRGHGGGPPVCTAVNDLLWNRNWNFFPGAVRRRCAHLATHRSGRRRGGARNGTGDAPQRPPTWQHPPEAGKRSTVTEATADAPRPPQRPQDSKHFSTSSSRPGPPPRNVAANAAATQRGPPAPAPPRKHGGSGRACTRTQPSARTAHRANGAGRDGGWTGVAARTAGDGGMSSGSNGDGITVDHAATAAAATAAAAAATGPPARGGAPAPTDEALATTVPDPPSRGRSELDDEEGTPSELERIRLADAAVAAVAAATAIQGTGAAAATGRNDAEVIHSLARDLATANARLAAYAPGAAATDAPAEDTHRYAAAHARAPPAIRAPGPAVSRGAAEGPERVGRRSDADDRDGGDRFDDGFDRVSLPDGAEDTLGAFSIPSENEVDDAELVALLLSARRIYALGAARYDFLALRQTEPALADAFAHATAVPRNNLRGSSAREFLARVARAEVLASAKIGAAARGFRAPTRDAAGSGGGGARHGGAGGRSGGRGGSAAAANSAAGRRGPRGPRGGDAPVRAVERK</sequence>
<gene>
    <name evidence="2" type="ORF">BU14_0319s0025</name>
</gene>
<feature type="compositionally biased region" description="Low complexity" evidence="1">
    <location>
        <begin position="877"/>
        <end position="887"/>
    </location>
</feature>